<proteinExistence type="predicted"/>
<accession>A0A7J9GJT0</accession>
<keyword evidence="3" id="KW-1185">Reference proteome</keyword>
<comment type="caution">
    <text evidence="2">The sequence shown here is derived from an EMBL/GenBank/DDBJ whole genome shotgun (WGS) entry which is preliminary data.</text>
</comment>
<feature type="compositionally biased region" description="Polar residues" evidence="1">
    <location>
        <begin position="55"/>
        <end position="74"/>
    </location>
</feature>
<feature type="region of interest" description="Disordered" evidence="1">
    <location>
        <begin position="1"/>
        <end position="79"/>
    </location>
</feature>
<reference evidence="2 3" key="1">
    <citation type="journal article" date="2019" name="Genome Biol. Evol.">
        <title>Insights into the evolution of the New World diploid cottons (Gossypium, subgenus Houzingenia) based on genome sequencing.</title>
        <authorList>
            <person name="Grover C.E."/>
            <person name="Arick M.A. 2nd"/>
            <person name="Thrash A."/>
            <person name="Conover J.L."/>
            <person name="Sanders W.S."/>
            <person name="Peterson D.G."/>
            <person name="Frelichowski J.E."/>
            <person name="Scheffler J.A."/>
            <person name="Scheffler B.E."/>
            <person name="Wendel J.F."/>
        </authorList>
    </citation>
    <scope>NUCLEOTIDE SEQUENCE [LARGE SCALE GENOMIC DNA]</scope>
    <source>
        <strain evidence="2">0</strain>
        <tissue evidence="2">Leaf</tissue>
    </source>
</reference>
<gene>
    <name evidence="2" type="ORF">Gohar_008083</name>
</gene>
<protein>
    <submittedName>
        <fullName evidence="2">Uncharacterized protein</fullName>
    </submittedName>
</protein>
<evidence type="ECO:0000313" key="2">
    <source>
        <dbReference type="EMBL" id="MBA0797374.1"/>
    </source>
</evidence>
<organism evidence="2 3">
    <name type="scientific">Gossypium harknessii</name>
    <dbReference type="NCBI Taxonomy" id="34285"/>
    <lineage>
        <taxon>Eukaryota</taxon>
        <taxon>Viridiplantae</taxon>
        <taxon>Streptophyta</taxon>
        <taxon>Embryophyta</taxon>
        <taxon>Tracheophyta</taxon>
        <taxon>Spermatophyta</taxon>
        <taxon>Magnoliopsida</taxon>
        <taxon>eudicotyledons</taxon>
        <taxon>Gunneridae</taxon>
        <taxon>Pentapetalae</taxon>
        <taxon>rosids</taxon>
        <taxon>malvids</taxon>
        <taxon>Malvales</taxon>
        <taxon>Malvaceae</taxon>
        <taxon>Malvoideae</taxon>
        <taxon>Gossypium</taxon>
    </lineage>
</organism>
<dbReference type="EMBL" id="JABFAD010000005">
    <property type="protein sequence ID" value="MBA0797374.1"/>
    <property type="molecule type" value="Genomic_DNA"/>
</dbReference>
<dbReference type="OrthoDB" id="273917at2759"/>
<evidence type="ECO:0000313" key="3">
    <source>
        <dbReference type="Proteomes" id="UP000593560"/>
    </source>
</evidence>
<feature type="compositionally biased region" description="Polar residues" evidence="1">
    <location>
        <begin position="1"/>
        <end position="14"/>
    </location>
</feature>
<name>A0A7J9GJT0_9ROSI</name>
<evidence type="ECO:0000256" key="1">
    <source>
        <dbReference type="SAM" id="MobiDB-lite"/>
    </source>
</evidence>
<dbReference type="AlphaFoldDB" id="A0A7J9GJT0"/>
<sequence length="106" mass="11249">MQSINQGVGKSGSSELRHSGSEKAISPNANGSMDQTDRLVEFGSFGALPMAPACTETSKQKNPGSPNTQNSTGTERLKSAASIGLDRIFVQPFHLKNEDDFPPLSL</sequence>
<dbReference type="Proteomes" id="UP000593560">
    <property type="component" value="Unassembled WGS sequence"/>
</dbReference>